<gene>
    <name evidence="2" type="ORF">BST10_19870</name>
</gene>
<protein>
    <submittedName>
        <fullName evidence="2">Uncharacterized protein</fullName>
    </submittedName>
</protein>
<evidence type="ECO:0000313" key="3">
    <source>
        <dbReference type="Proteomes" id="UP000192693"/>
    </source>
</evidence>
<sequence>MSGELGGGWVRRRRGCGGGVRVPAHGQQPNHPGSCVGPGFASPPPARGPAPVSLVEPPRR</sequence>
<feature type="region of interest" description="Disordered" evidence="1">
    <location>
        <begin position="1"/>
        <end position="60"/>
    </location>
</feature>
<accession>A0ABX3RIN5</accession>
<comment type="caution">
    <text evidence="2">The sequence shown here is derived from an EMBL/GenBank/DDBJ whole genome shotgun (WGS) entry which is preliminary data.</text>
</comment>
<evidence type="ECO:0000256" key="1">
    <source>
        <dbReference type="SAM" id="MobiDB-lite"/>
    </source>
</evidence>
<evidence type="ECO:0000313" key="2">
    <source>
        <dbReference type="EMBL" id="OQZ93727.1"/>
    </source>
</evidence>
<reference evidence="2 3" key="1">
    <citation type="submission" date="2016-12" db="EMBL/GenBank/DDBJ databases">
        <title>The new phylogeny of genus Mycobacterium.</title>
        <authorList>
            <person name="Tortoli E."/>
            <person name="Trovato A."/>
            <person name="Cirillo D.M."/>
        </authorList>
    </citation>
    <scope>NUCLEOTIDE SEQUENCE [LARGE SCALE GENOMIC DNA]</scope>
    <source>
        <strain evidence="2 3">DSM 45454</strain>
    </source>
</reference>
<organism evidence="2 3">
    <name type="scientific">Mycolicibacter algericus DSM 45454</name>
    <dbReference type="NCBI Taxonomy" id="723879"/>
    <lineage>
        <taxon>Bacteria</taxon>
        <taxon>Bacillati</taxon>
        <taxon>Actinomycetota</taxon>
        <taxon>Actinomycetes</taxon>
        <taxon>Mycobacteriales</taxon>
        <taxon>Mycobacteriaceae</taxon>
        <taxon>Mycolicibacter</taxon>
    </lineage>
</organism>
<dbReference type="EMBL" id="MVHC01000035">
    <property type="protein sequence ID" value="OQZ93727.1"/>
    <property type="molecule type" value="Genomic_DNA"/>
</dbReference>
<keyword evidence="3" id="KW-1185">Reference proteome</keyword>
<dbReference type="Proteomes" id="UP000192693">
    <property type="component" value="Unassembled WGS sequence"/>
</dbReference>
<name>A0ABX3RIN5_MYCAL</name>
<proteinExistence type="predicted"/>